<dbReference type="InterPro" id="IPR029058">
    <property type="entry name" value="AB_hydrolase_fold"/>
</dbReference>
<dbReference type="InterPro" id="IPR002471">
    <property type="entry name" value="Pept_S9_AS"/>
</dbReference>
<comment type="similarity">
    <text evidence="4">Belongs to the peptidase S9C family.</text>
</comment>
<name>A0AAN8JJP3_PATCE</name>
<evidence type="ECO:0000256" key="7">
    <source>
        <dbReference type="ARBA" id="ARBA00022801"/>
    </source>
</evidence>
<dbReference type="FunFam" id="3.40.50.1820:FF:000043">
    <property type="entry name" value="acylamino-acid-releasing enzyme"/>
    <property type="match status" value="1"/>
</dbReference>
<dbReference type="PRINTS" id="PR00862">
    <property type="entry name" value="PROLIGOPTASE"/>
</dbReference>
<accession>A0AAN8JJP3</accession>
<reference evidence="11 12" key="1">
    <citation type="submission" date="2024-01" db="EMBL/GenBank/DDBJ databases">
        <title>The genome of the rayed Mediterranean limpet Patella caerulea (Linnaeus, 1758).</title>
        <authorList>
            <person name="Anh-Thu Weber A."/>
            <person name="Halstead-Nussloch G."/>
        </authorList>
    </citation>
    <scope>NUCLEOTIDE SEQUENCE [LARGE SCALE GENOMIC DNA]</scope>
    <source>
        <strain evidence="11">AATW-2023a</strain>
        <tissue evidence="11">Whole specimen</tissue>
    </source>
</reference>
<dbReference type="GO" id="GO:0005737">
    <property type="term" value="C:cytoplasm"/>
    <property type="evidence" value="ECO:0007669"/>
    <property type="project" value="UniProtKB-SubCell"/>
</dbReference>
<evidence type="ECO:0000256" key="1">
    <source>
        <dbReference type="ARBA" id="ARBA00000721"/>
    </source>
</evidence>
<dbReference type="InterPro" id="IPR045550">
    <property type="entry name" value="AARE_N"/>
</dbReference>
<keyword evidence="8" id="KW-0720">Serine protease</keyword>
<evidence type="ECO:0000259" key="10">
    <source>
        <dbReference type="Pfam" id="PF19283"/>
    </source>
</evidence>
<comment type="caution">
    <text evidence="11">The sequence shown here is derived from an EMBL/GenBank/DDBJ whole genome shotgun (WGS) entry which is preliminary data.</text>
</comment>
<keyword evidence="7 8" id="KW-0378">Hydrolase</keyword>
<organism evidence="11 12">
    <name type="scientific">Patella caerulea</name>
    <name type="common">Rayed Mediterranean limpet</name>
    <dbReference type="NCBI Taxonomy" id="87958"/>
    <lineage>
        <taxon>Eukaryota</taxon>
        <taxon>Metazoa</taxon>
        <taxon>Spiralia</taxon>
        <taxon>Lophotrochozoa</taxon>
        <taxon>Mollusca</taxon>
        <taxon>Gastropoda</taxon>
        <taxon>Patellogastropoda</taxon>
        <taxon>Patelloidea</taxon>
        <taxon>Patellidae</taxon>
        <taxon>Patella</taxon>
    </lineage>
</organism>
<keyword evidence="8" id="KW-0645">Protease</keyword>
<dbReference type="GO" id="GO:0008242">
    <property type="term" value="F:omega peptidase activity"/>
    <property type="evidence" value="ECO:0007669"/>
    <property type="project" value="UniProtKB-EC"/>
</dbReference>
<keyword evidence="12" id="KW-1185">Reference proteome</keyword>
<feature type="domain" description="Peptidase S9 prolyl oligopeptidase catalytic" evidence="9">
    <location>
        <begin position="493"/>
        <end position="704"/>
    </location>
</feature>
<comment type="subunit">
    <text evidence="5">Homotetramer.</text>
</comment>
<dbReference type="EMBL" id="JAZGQO010000010">
    <property type="protein sequence ID" value="KAK6177084.1"/>
    <property type="molecule type" value="Genomic_DNA"/>
</dbReference>
<evidence type="ECO:0000256" key="8">
    <source>
        <dbReference type="RuleBase" id="RU368024"/>
    </source>
</evidence>
<dbReference type="Proteomes" id="UP001347796">
    <property type="component" value="Unassembled WGS sequence"/>
</dbReference>
<evidence type="ECO:0000313" key="11">
    <source>
        <dbReference type="EMBL" id="KAK6177084.1"/>
    </source>
</evidence>
<evidence type="ECO:0000256" key="2">
    <source>
        <dbReference type="ARBA" id="ARBA00004496"/>
    </source>
</evidence>
<dbReference type="PROSITE" id="PS00708">
    <property type="entry name" value="PRO_ENDOPEP_SER"/>
    <property type="match status" value="1"/>
</dbReference>
<dbReference type="EC" id="3.4.21.-" evidence="8"/>
<evidence type="ECO:0000256" key="6">
    <source>
        <dbReference type="ARBA" id="ARBA00022490"/>
    </source>
</evidence>
<evidence type="ECO:0000259" key="9">
    <source>
        <dbReference type="Pfam" id="PF00326"/>
    </source>
</evidence>
<protein>
    <recommendedName>
        <fullName evidence="8">Prolyl endopeptidase</fullName>
        <ecNumber evidence="8">3.4.21.-</ecNumber>
    </recommendedName>
</protein>
<proteinExistence type="inferred from homology"/>
<dbReference type="Pfam" id="PF00326">
    <property type="entry name" value="Peptidase_S9"/>
    <property type="match status" value="1"/>
</dbReference>
<evidence type="ECO:0000313" key="12">
    <source>
        <dbReference type="Proteomes" id="UP001347796"/>
    </source>
</evidence>
<evidence type="ECO:0000256" key="3">
    <source>
        <dbReference type="ARBA" id="ARBA00005228"/>
    </source>
</evidence>
<dbReference type="GO" id="GO:0004252">
    <property type="term" value="F:serine-type endopeptidase activity"/>
    <property type="evidence" value="ECO:0007669"/>
    <property type="project" value="UniProtKB-UniRule"/>
</dbReference>
<dbReference type="PANTHER" id="PTHR42776:SF4">
    <property type="entry name" value="ACYLAMINO-ACID-RELEASING ENZYME"/>
    <property type="match status" value="1"/>
</dbReference>
<comment type="catalytic activity">
    <reaction evidence="1">
        <text>Cleavage of an N-acetyl or N-formyl amino acid from the N-terminus of a polypeptide.</text>
        <dbReference type="EC" id="3.4.19.1"/>
    </reaction>
</comment>
<dbReference type="GO" id="GO:0006508">
    <property type="term" value="P:proteolysis"/>
    <property type="evidence" value="ECO:0007669"/>
    <property type="project" value="UniProtKB-KW"/>
</dbReference>
<evidence type="ECO:0000256" key="4">
    <source>
        <dbReference type="ARBA" id="ARBA00010040"/>
    </source>
</evidence>
<comment type="similarity">
    <text evidence="3 8">Belongs to the peptidase S9A family.</text>
</comment>
<dbReference type="InterPro" id="IPR001375">
    <property type="entry name" value="Peptidase_S9_cat"/>
</dbReference>
<evidence type="ECO:0000256" key="5">
    <source>
        <dbReference type="ARBA" id="ARBA00011881"/>
    </source>
</evidence>
<dbReference type="SUPFAM" id="SSF50993">
    <property type="entry name" value="Peptidase/esterase 'gauge' domain"/>
    <property type="match status" value="1"/>
</dbReference>
<dbReference type="SUPFAM" id="SSF53474">
    <property type="entry name" value="alpha/beta-Hydrolases"/>
    <property type="match status" value="1"/>
</dbReference>
<dbReference type="Gene3D" id="3.40.50.1820">
    <property type="entry name" value="alpha/beta hydrolase"/>
    <property type="match status" value="1"/>
</dbReference>
<dbReference type="PANTHER" id="PTHR42776">
    <property type="entry name" value="SERINE PEPTIDASE S9 FAMILY MEMBER"/>
    <property type="match status" value="1"/>
</dbReference>
<dbReference type="InterPro" id="IPR002470">
    <property type="entry name" value="Peptidase_S9A"/>
</dbReference>
<gene>
    <name evidence="11" type="ORF">SNE40_015261</name>
</gene>
<comment type="subcellular location">
    <subcellularLocation>
        <location evidence="2">Cytoplasm</location>
    </subcellularLocation>
</comment>
<feature type="domain" description="Acylamino-acid-releasing enzyme N-terminal" evidence="10">
    <location>
        <begin position="28"/>
        <end position="434"/>
    </location>
</feature>
<dbReference type="Pfam" id="PF19283">
    <property type="entry name" value="APEH_N"/>
    <property type="match status" value="1"/>
</dbReference>
<keyword evidence="6" id="KW-0963">Cytoplasm</keyword>
<sequence>MAVKQMEEIVEIYRNLSSISQPTLARVRINNDQFLAVYTEWTQRDLEKAEKTNFTRNYILNASDNSILLSTPAQEIKNELFNVESPSGKFQAILRSWTNKKGDEKQFIEIWNNGRKVKNFDILAKEKHGKINNKDINFGSFQWSYSEQKLAYVAEKKKPKTGSYFDNKEDEKKDDIVKGHEHDVLEDWGEQLTKKSKPVVCILDISTGSVDVLETAENVSCGQVLWCPNDSGVVFVGWDHDPFRLGLKYCTQRKSGVYHYDFESKKTVLLSDDGRAVHALSISPDQSKLVYMDQPIGGGHKQCSRLMMVDWKTKTRQVVIDIVNTTKAGGDFCGMYFDEFPVRCWSTDSTYVFIDTNRRSQVGAFGINVVNKTVHPISAGSHCGSVNVLDVYKDRIILSCSSPNTPHFLMIGNLNLKNIGESIKWSKLSEEMPLPNISYDLTVLQPTVDRVNTNYGNLDCESILISNKENSISKPPLILFPHGGPHTTFDTSFMLYVAGFCRSGYSVLLVNYRGSLGFGQNSVNSLLGNIGDQDVKDVKAALDDVIQRELVDGDQVFVFGGSHGGFLTTHLIGQYPGLFKAACCRNPVTNLTGMTNTTDIPDWVWEECGMKYCHSSVINTQALEEMFNRSPIRYVDQVKTPLLLMIGKDDLRVPPTQAREYYRALKSRQIPTRLIEYEDNSHPITKVDSEADAFVNIVLWYNKYRTS</sequence>
<dbReference type="AlphaFoldDB" id="A0AAN8JJP3"/>